<keyword evidence="2" id="KW-1185">Reference proteome</keyword>
<dbReference type="EMBL" id="KZ805373">
    <property type="protein sequence ID" value="PVI00466.1"/>
    <property type="molecule type" value="Genomic_DNA"/>
</dbReference>
<evidence type="ECO:0000313" key="2">
    <source>
        <dbReference type="Proteomes" id="UP000244855"/>
    </source>
</evidence>
<name>A0A2V1DR55_9PLEO</name>
<reference evidence="1 2" key="1">
    <citation type="journal article" date="2018" name="Sci. Rep.">
        <title>Comparative genomics provides insights into the lifestyle and reveals functional heterogeneity of dark septate endophytic fungi.</title>
        <authorList>
            <person name="Knapp D.G."/>
            <person name="Nemeth J.B."/>
            <person name="Barry K."/>
            <person name="Hainaut M."/>
            <person name="Henrissat B."/>
            <person name="Johnson J."/>
            <person name="Kuo A."/>
            <person name="Lim J.H.P."/>
            <person name="Lipzen A."/>
            <person name="Nolan M."/>
            <person name="Ohm R.A."/>
            <person name="Tamas L."/>
            <person name="Grigoriev I.V."/>
            <person name="Spatafora J.W."/>
            <person name="Nagy L.G."/>
            <person name="Kovacs G.M."/>
        </authorList>
    </citation>
    <scope>NUCLEOTIDE SEQUENCE [LARGE SCALE GENOMIC DNA]</scope>
    <source>
        <strain evidence="1 2">DSE2036</strain>
    </source>
</reference>
<accession>A0A2V1DR55</accession>
<organism evidence="1 2">
    <name type="scientific">Periconia macrospinosa</name>
    <dbReference type="NCBI Taxonomy" id="97972"/>
    <lineage>
        <taxon>Eukaryota</taxon>
        <taxon>Fungi</taxon>
        <taxon>Dikarya</taxon>
        <taxon>Ascomycota</taxon>
        <taxon>Pezizomycotina</taxon>
        <taxon>Dothideomycetes</taxon>
        <taxon>Pleosporomycetidae</taxon>
        <taxon>Pleosporales</taxon>
        <taxon>Massarineae</taxon>
        <taxon>Periconiaceae</taxon>
        <taxon>Periconia</taxon>
    </lineage>
</organism>
<evidence type="ECO:0000313" key="1">
    <source>
        <dbReference type="EMBL" id="PVI00466.1"/>
    </source>
</evidence>
<dbReference type="Proteomes" id="UP000244855">
    <property type="component" value="Unassembled WGS sequence"/>
</dbReference>
<protein>
    <submittedName>
        <fullName evidence="1">Uncharacterized protein</fullName>
    </submittedName>
</protein>
<sequence>MTIRSTSRRVSTVFLWRMVPRHAPSQDCSGTQSESRAFPSHGQSILRGRLQSIKVRNLCSSRRWAGMSHVLKKGPRTRRGADAIQVFSSLLTGTGRRT</sequence>
<proteinExistence type="predicted"/>
<gene>
    <name evidence="1" type="ORF">DM02DRAFT_393900</name>
</gene>
<dbReference type="AlphaFoldDB" id="A0A2V1DR55"/>